<dbReference type="AlphaFoldDB" id="A0A6H1U1R0"/>
<feature type="transmembrane region" description="Helical" evidence="1">
    <location>
        <begin position="6"/>
        <end position="30"/>
    </location>
</feature>
<dbReference type="Pfam" id="PF02080">
    <property type="entry name" value="TrkA_C"/>
    <property type="match status" value="1"/>
</dbReference>
<dbReference type="GO" id="GO:0006813">
    <property type="term" value="P:potassium ion transport"/>
    <property type="evidence" value="ECO:0007669"/>
    <property type="project" value="InterPro"/>
</dbReference>
<feature type="transmembrane region" description="Helical" evidence="1">
    <location>
        <begin position="97"/>
        <end position="115"/>
    </location>
</feature>
<keyword evidence="1" id="KW-1133">Transmembrane helix</keyword>
<keyword evidence="4" id="KW-1185">Reference proteome</keyword>
<keyword evidence="1" id="KW-0812">Transmembrane</keyword>
<dbReference type="SUPFAM" id="SSF116726">
    <property type="entry name" value="TrkA C-terminal domain-like"/>
    <property type="match status" value="1"/>
</dbReference>
<evidence type="ECO:0000256" key="1">
    <source>
        <dbReference type="SAM" id="Phobius"/>
    </source>
</evidence>
<dbReference type="RefSeq" id="WP_168570949.1">
    <property type="nucleotide sequence ID" value="NZ_CP051167.1"/>
</dbReference>
<evidence type="ECO:0000313" key="4">
    <source>
        <dbReference type="Proteomes" id="UP000500857"/>
    </source>
</evidence>
<dbReference type="Gene3D" id="3.30.70.1450">
    <property type="entry name" value="Regulator of K+ conductance, C-terminal domain"/>
    <property type="match status" value="1"/>
</dbReference>
<dbReference type="InterPro" id="IPR006037">
    <property type="entry name" value="RCK_C"/>
</dbReference>
<name>A0A6H1U1R0_9CYAN</name>
<proteinExistence type="predicted"/>
<sequence>MAALASVFVVLTLSLLINRIATVVLTLTGLSRESARFQARSALTGVGFTTRESEQIVRHRVRRETISVLMLLGNVGIVTTISSLLLTFLNSVGPRQWIVRLLILGVGLFLLWRGATSQWIDRHLSRAIESALRRWTRLEVRDYVRLLHLSGEYTVTQLRVQPQDWLANDDLQGLNLTREGVTVLGIHRSNGRYVGAPQSDTRIYPGDTLVLYGRLPVLAELDDRCADLAGEASHHRAIAEQERRVKQQDCQEKQENF</sequence>
<dbReference type="GO" id="GO:0008324">
    <property type="term" value="F:monoatomic cation transmembrane transporter activity"/>
    <property type="evidence" value="ECO:0007669"/>
    <property type="project" value="InterPro"/>
</dbReference>
<gene>
    <name evidence="3" type="ORF">HCG48_21190</name>
</gene>
<feature type="transmembrane region" description="Helical" evidence="1">
    <location>
        <begin position="68"/>
        <end position="91"/>
    </location>
</feature>
<evidence type="ECO:0000313" key="3">
    <source>
        <dbReference type="EMBL" id="QIZ72802.1"/>
    </source>
</evidence>
<dbReference type="PROSITE" id="PS51202">
    <property type="entry name" value="RCK_C"/>
    <property type="match status" value="1"/>
</dbReference>
<dbReference type="InterPro" id="IPR036721">
    <property type="entry name" value="RCK_C_sf"/>
</dbReference>
<dbReference type="KEGG" id="oxy:HCG48_21190"/>
<dbReference type="Proteomes" id="UP000500857">
    <property type="component" value="Chromosome"/>
</dbReference>
<evidence type="ECO:0000259" key="2">
    <source>
        <dbReference type="PROSITE" id="PS51202"/>
    </source>
</evidence>
<feature type="domain" description="RCK C-terminal" evidence="2">
    <location>
        <begin position="141"/>
        <end position="227"/>
    </location>
</feature>
<reference evidence="3 4" key="1">
    <citation type="submission" date="2020-04" db="EMBL/GenBank/DDBJ databases">
        <authorList>
            <person name="Basu S."/>
            <person name="Maruthanayagam V."/>
            <person name="Chakraborty S."/>
            <person name="Pramanik A."/>
            <person name="Mukherjee J."/>
            <person name="Brink B."/>
        </authorList>
    </citation>
    <scope>NUCLEOTIDE SEQUENCE [LARGE SCALE GENOMIC DNA]</scope>
    <source>
        <strain evidence="3 4">AP17</strain>
    </source>
</reference>
<accession>A0A6H1U1R0</accession>
<dbReference type="EMBL" id="CP051167">
    <property type="protein sequence ID" value="QIZ72802.1"/>
    <property type="molecule type" value="Genomic_DNA"/>
</dbReference>
<keyword evidence="1" id="KW-0472">Membrane</keyword>
<organism evidence="3 4">
    <name type="scientific">Oxynema aestuarii AP17</name>
    <dbReference type="NCBI Taxonomy" id="2064643"/>
    <lineage>
        <taxon>Bacteria</taxon>
        <taxon>Bacillati</taxon>
        <taxon>Cyanobacteriota</taxon>
        <taxon>Cyanophyceae</taxon>
        <taxon>Oscillatoriophycideae</taxon>
        <taxon>Oscillatoriales</taxon>
        <taxon>Oscillatoriaceae</taxon>
        <taxon>Oxynema</taxon>
        <taxon>Oxynema aestuarii</taxon>
    </lineage>
</organism>
<protein>
    <submittedName>
        <fullName evidence="3">Potassium transporter TrkA</fullName>
    </submittedName>
</protein>